<reference evidence="1" key="1">
    <citation type="submission" date="2018-02" db="EMBL/GenBank/DDBJ databases">
        <title>Rhizophora mucronata_Transcriptome.</title>
        <authorList>
            <person name="Meera S.P."/>
            <person name="Sreeshan A."/>
            <person name="Augustine A."/>
        </authorList>
    </citation>
    <scope>NUCLEOTIDE SEQUENCE</scope>
    <source>
        <tissue evidence="1">Leaf</tissue>
    </source>
</reference>
<dbReference type="AlphaFoldDB" id="A0A2P2Q2Z3"/>
<organism evidence="1">
    <name type="scientific">Rhizophora mucronata</name>
    <name type="common">Asiatic mangrove</name>
    <dbReference type="NCBI Taxonomy" id="61149"/>
    <lineage>
        <taxon>Eukaryota</taxon>
        <taxon>Viridiplantae</taxon>
        <taxon>Streptophyta</taxon>
        <taxon>Embryophyta</taxon>
        <taxon>Tracheophyta</taxon>
        <taxon>Spermatophyta</taxon>
        <taxon>Magnoliopsida</taxon>
        <taxon>eudicotyledons</taxon>
        <taxon>Gunneridae</taxon>
        <taxon>Pentapetalae</taxon>
        <taxon>rosids</taxon>
        <taxon>fabids</taxon>
        <taxon>Malpighiales</taxon>
        <taxon>Rhizophoraceae</taxon>
        <taxon>Rhizophora</taxon>
    </lineage>
</organism>
<accession>A0A2P2Q2Z3</accession>
<name>A0A2P2Q2Z3_RHIMU</name>
<sequence>MLLTKINKGRKLQWNLQLPNQINSWCVISLNT</sequence>
<proteinExistence type="predicted"/>
<protein>
    <submittedName>
        <fullName evidence="1">Uncharacterized protein</fullName>
    </submittedName>
</protein>
<dbReference type="EMBL" id="GGEC01080789">
    <property type="protein sequence ID" value="MBX61273.1"/>
    <property type="molecule type" value="Transcribed_RNA"/>
</dbReference>
<evidence type="ECO:0000313" key="1">
    <source>
        <dbReference type="EMBL" id="MBX61273.1"/>
    </source>
</evidence>